<dbReference type="Gene3D" id="1.25.40.10">
    <property type="entry name" value="Tetratricopeptide repeat domain"/>
    <property type="match status" value="4"/>
</dbReference>
<dbReference type="Pfam" id="PF13424">
    <property type="entry name" value="TPR_12"/>
    <property type="match status" value="3"/>
</dbReference>
<gene>
    <name evidence="6" type="ORF">KK060_02655</name>
</gene>
<reference evidence="6 7" key="1">
    <citation type="submission" date="2021-05" db="EMBL/GenBank/DDBJ databases">
        <title>A Polyphasic approach of four new species of the genus Ohtaekwangia: Ohtaekwangia histidinii sp. nov., Ohtaekwangia cretensis sp. nov., Ohtaekwangia indiensis sp. nov., Ohtaekwangia reichenbachii sp. nov. from diverse environment.</title>
        <authorList>
            <person name="Octaviana S."/>
        </authorList>
    </citation>
    <scope>NUCLEOTIDE SEQUENCE [LARGE SCALE GENOMIC DNA]</scope>
    <source>
        <strain evidence="6 7">PWU20</strain>
    </source>
</reference>
<protein>
    <submittedName>
        <fullName evidence="6">CHAT domain-containing protein</fullName>
    </submittedName>
</protein>
<dbReference type="SMART" id="SM00028">
    <property type="entry name" value="TPR"/>
    <property type="match status" value="9"/>
</dbReference>
<name>A0ABS5VL37_9BACT</name>
<feature type="repeat" description="TPR" evidence="3">
    <location>
        <begin position="813"/>
        <end position="846"/>
    </location>
</feature>
<dbReference type="RefSeq" id="WP_254151901.1">
    <property type="nucleotide sequence ID" value="NZ_JAHESD010000004.1"/>
</dbReference>
<accession>A0ABS5VL37</accession>
<dbReference type="PANTHER" id="PTHR45641:SF19">
    <property type="entry name" value="NEPHROCYSTIN-3"/>
    <property type="match status" value="1"/>
</dbReference>
<keyword evidence="7" id="KW-1185">Reference proteome</keyword>
<dbReference type="InterPro" id="IPR011990">
    <property type="entry name" value="TPR-like_helical_dom_sf"/>
</dbReference>
<keyword evidence="2 3" id="KW-0802">TPR repeat</keyword>
<evidence type="ECO:0000313" key="6">
    <source>
        <dbReference type="EMBL" id="MBT1702159.1"/>
    </source>
</evidence>
<keyword evidence="4" id="KW-0732">Signal</keyword>
<feature type="signal peptide" evidence="4">
    <location>
        <begin position="1"/>
        <end position="23"/>
    </location>
</feature>
<dbReference type="InterPro" id="IPR024983">
    <property type="entry name" value="CHAT_dom"/>
</dbReference>
<dbReference type="PANTHER" id="PTHR45641">
    <property type="entry name" value="TETRATRICOPEPTIDE REPEAT PROTEIN (AFU_ORTHOLOGUE AFUA_6G03870)"/>
    <property type="match status" value="1"/>
</dbReference>
<sequence length="1410" mass="160800">MHHLRYLITAAVVLLLISQTALSQNKKLDKTLKKVDNYYNGGYFPKALKSLRKFKGGALKLGTENDYMVQYYIREARINLASGIIAGFEASINNALATSERVHGSSNKSHVSTLIDIAELYNEYGNYRISIGYIEKARGIIEKLAEVDEGLRARMNLVRAETLTGQGFYNEAIAVARSIENYCLVRAVEKETVVEGGIIKTRRIAVEELPQRFEAYARLLTLIARAYGKKGNLISADSAFTAAATWIKKNQRYMDETSVAYVKNNYLNSLTLIENGNKQRGQKSLELDNILDGLKKRVAPTHTLAQNIYLDYLKELIERGAKSKYNTTKLEYERSLIKYFPKTSLVRLNFNAVEFTAKFEKEHTKNLETNAINMLDSKSVPKYYRTTERILAFLTEVALLEKRYLNAENYLLQISEIKKELCGESSPEYHLSQIQLANFYLDYTNNIERAGKIYEESYSKVVSKEIEAWHKDHLNILNHLARYYEVMDKYALAATILDKASDVARSKYDSNDPDFAIEQDYLAQLQLRIGQYEKAEESINKALNILENYRKDEAFLGAYVHTIETQAKLFGIKGLFDEAESNLDRSRKLISKAKIALGGEVSSAEELSSLLIQLGRFSEADKVLNDQIPSYERLYGVNSLRLIEPLVYKGRILLSKGDYTEAERVALRANQLALKIYGDHSTKTAPTQKLLADIYYTLGDYDKAEGNSLKAIVSQENQFGRSHIEVAKSVSQLALIKFYKGDANDGIEKLMLEARDIILQKLGNENPQYAEMLKNLAVLYISEGKYDAAFNSLTVAEMIWRTKTGTKNNINAASIYTLTGDVYYQLKNYRKSEEFYNRARDLYEKFFSTRHPEYVKVLSKLSKVYYMEKDFKKSKRLIEESLTNYENFIKQYFPALSEREKAKYWNTIRGDFEFYNTLAFSNLEDFRDLTAKVYNYQLLTKALLLSSSIKIRQRIMDSNDEELKSKYNNWVAKKEKLTLALSMSPAQLTENDINPASLQDDVERIEKELSQKSEIFGQSFENKRISFDDIRKSLKPNEVAMEMVRYRYFNHTFTDSVIYAALYLTAETSKPKAIILKDGSKMETRYFKFYRNAITGRIPDNVSYNVYWKAISDELGQTSTVYLSADGIYNQINLEAIPAPDGRYIIDNSNIVLVSNTKDIFLRKSRPASNDKVNTASMFGNPTFYLTASADVAKNISALPGTQKEVDQLQLMLKEKGWLTSEYLEDAAAEEKIKELSSPKIFHIATHGLYKPTEQVTLEKEMEGNEAVLAQNPLLRTGLLLKGAGDLLDKTSYNYNMENGILTAYEAMSLNLDKTDLVVLSACETGLGDLQAGEGVYGLQRAFLVAGAKVLIMSMFKVDDEATQKLMLKFYQKWLNSGNLRESFIEAKKELRVEYPDPIHWGAFMMIGLQ</sequence>
<comment type="caution">
    <text evidence="6">The sequence shown here is derived from an EMBL/GenBank/DDBJ whole genome shotgun (WGS) entry which is preliminary data.</text>
</comment>
<feature type="chain" id="PRO_5046392412" evidence="4">
    <location>
        <begin position="24"/>
        <end position="1410"/>
    </location>
</feature>
<organism evidence="6 7">
    <name type="scientific">Chryseosolibacter indicus</name>
    <dbReference type="NCBI Taxonomy" id="2782351"/>
    <lineage>
        <taxon>Bacteria</taxon>
        <taxon>Pseudomonadati</taxon>
        <taxon>Bacteroidota</taxon>
        <taxon>Cytophagia</taxon>
        <taxon>Cytophagales</taxon>
        <taxon>Chryseotaleaceae</taxon>
        <taxon>Chryseosolibacter</taxon>
    </lineage>
</organism>
<evidence type="ECO:0000256" key="1">
    <source>
        <dbReference type="ARBA" id="ARBA00022737"/>
    </source>
</evidence>
<evidence type="ECO:0000256" key="4">
    <source>
        <dbReference type="SAM" id="SignalP"/>
    </source>
</evidence>
<dbReference type="Proteomes" id="UP000772618">
    <property type="component" value="Unassembled WGS sequence"/>
</dbReference>
<dbReference type="EMBL" id="JAHESD010000004">
    <property type="protein sequence ID" value="MBT1702159.1"/>
    <property type="molecule type" value="Genomic_DNA"/>
</dbReference>
<evidence type="ECO:0000256" key="3">
    <source>
        <dbReference type="PROSITE-ProRule" id="PRU00339"/>
    </source>
</evidence>
<keyword evidence="1" id="KW-0677">Repeat</keyword>
<dbReference type="InterPro" id="IPR019734">
    <property type="entry name" value="TPR_rpt"/>
</dbReference>
<dbReference type="SUPFAM" id="SSF48452">
    <property type="entry name" value="TPR-like"/>
    <property type="match status" value="3"/>
</dbReference>
<evidence type="ECO:0000259" key="5">
    <source>
        <dbReference type="Pfam" id="PF12770"/>
    </source>
</evidence>
<dbReference type="PROSITE" id="PS50005">
    <property type="entry name" value="TPR"/>
    <property type="match status" value="1"/>
</dbReference>
<proteinExistence type="predicted"/>
<feature type="domain" description="CHAT" evidence="5">
    <location>
        <begin position="1104"/>
        <end position="1408"/>
    </location>
</feature>
<dbReference type="Pfam" id="PF12770">
    <property type="entry name" value="CHAT"/>
    <property type="match status" value="1"/>
</dbReference>
<evidence type="ECO:0000256" key="2">
    <source>
        <dbReference type="ARBA" id="ARBA00022803"/>
    </source>
</evidence>
<evidence type="ECO:0000313" key="7">
    <source>
        <dbReference type="Proteomes" id="UP000772618"/>
    </source>
</evidence>